<feature type="domain" description="DUF4485" evidence="1">
    <location>
        <begin position="16"/>
        <end position="77"/>
    </location>
</feature>
<gene>
    <name evidence="3" type="primary">LOC115884250</name>
</gene>
<dbReference type="Proteomes" id="UP000504635">
    <property type="component" value="Unplaced"/>
</dbReference>
<reference evidence="3" key="1">
    <citation type="submission" date="2025-08" db="UniProtKB">
        <authorList>
            <consortium name="RefSeq"/>
        </authorList>
    </citation>
    <scope>IDENTIFICATION</scope>
    <source>
        <tissue evidence="3">Gonads</tissue>
    </source>
</reference>
<evidence type="ECO:0000259" key="1">
    <source>
        <dbReference type="Pfam" id="PF14846"/>
    </source>
</evidence>
<accession>A0A6J2Y480</accession>
<organism evidence="2 3">
    <name type="scientific">Sitophilus oryzae</name>
    <name type="common">Rice weevil</name>
    <name type="synonym">Curculio oryzae</name>
    <dbReference type="NCBI Taxonomy" id="7048"/>
    <lineage>
        <taxon>Eukaryota</taxon>
        <taxon>Metazoa</taxon>
        <taxon>Ecdysozoa</taxon>
        <taxon>Arthropoda</taxon>
        <taxon>Hexapoda</taxon>
        <taxon>Insecta</taxon>
        <taxon>Pterygota</taxon>
        <taxon>Neoptera</taxon>
        <taxon>Endopterygota</taxon>
        <taxon>Coleoptera</taxon>
        <taxon>Polyphaga</taxon>
        <taxon>Cucujiformia</taxon>
        <taxon>Curculionidae</taxon>
        <taxon>Dryophthorinae</taxon>
        <taxon>Sitophilus</taxon>
    </lineage>
</organism>
<dbReference type="InParanoid" id="A0A6J2Y480"/>
<sequence length="138" mass="15866">MAEDEAEATKPVDIYDEEFYTNLNIAKVLIDQLGRPSDKQICRKWIGKLVEINTLDPVVKKNRNGFFKYMLQILRKAVKDSAYTINIDGDLQEKNDDHYMCKWSKDKRTYIATKPIPGQGALVYMAVAKDPSLGWDHP</sequence>
<dbReference type="InterPro" id="IPR027831">
    <property type="entry name" value="DUF4485"/>
</dbReference>
<dbReference type="AlphaFoldDB" id="A0A6J2Y480"/>
<dbReference type="OrthoDB" id="6599787at2759"/>
<evidence type="ECO:0000313" key="3">
    <source>
        <dbReference type="RefSeq" id="XP_030758613.1"/>
    </source>
</evidence>
<dbReference type="GeneID" id="115884250"/>
<protein>
    <submittedName>
        <fullName evidence="3">Uncharacterized protein LOC115884250</fullName>
    </submittedName>
</protein>
<evidence type="ECO:0000313" key="2">
    <source>
        <dbReference type="Proteomes" id="UP000504635"/>
    </source>
</evidence>
<keyword evidence="2" id="KW-1185">Reference proteome</keyword>
<name>A0A6J2Y480_SITOR</name>
<dbReference type="KEGG" id="soy:115884250"/>
<dbReference type="Pfam" id="PF14846">
    <property type="entry name" value="DUF4485"/>
    <property type="match status" value="1"/>
</dbReference>
<dbReference type="RefSeq" id="XP_030758613.1">
    <property type="nucleotide sequence ID" value="XM_030902753.1"/>
</dbReference>
<proteinExistence type="predicted"/>